<proteinExistence type="predicted"/>
<dbReference type="AlphaFoldDB" id="A0A0L8HVR3"/>
<organism evidence="3">
    <name type="scientific">Octopus bimaculoides</name>
    <name type="common">California two-spotted octopus</name>
    <dbReference type="NCBI Taxonomy" id="37653"/>
    <lineage>
        <taxon>Eukaryota</taxon>
        <taxon>Metazoa</taxon>
        <taxon>Spiralia</taxon>
        <taxon>Lophotrochozoa</taxon>
        <taxon>Mollusca</taxon>
        <taxon>Cephalopoda</taxon>
        <taxon>Coleoidea</taxon>
        <taxon>Octopodiformes</taxon>
        <taxon>Octopoda</taxon>
        <taxon>Incirrata</taxon>
        <taxon>Octopodidae</taxon>
        <taxon>Octopus</taxon>
    </lineage>
</organism>
<protein>
    <recommendedName>
        <fullName evidence="4">DUF4201 domain-containing protein</fullName>
    </recommendedName>
</protein>
<sequence>MSAFRMLSAGAIERFSRETFYRMLLSVTRKKHPIESIRPSRGDALSYIKSLEQLKRQVNSLKRTKRRILYSADEIENIGRYFKVFFDDLEYLRDLKSYFDERILKYIVEISNQATLSILSRQRIRTGAAARSGTTSASGTWLPKLKTINAKSKNSLEISAKNEMKNITHLVNTLRCLEIKWANVLREEDIDSENYEAETRKAMMKQRDRSCFELIWYLIPDLFAKASKAVKLSRQWVLKITSYYDILLSADIKMKTKEILAKIAEINRSIAVDEEKIKVLEVEMKRLSLKEHRHNLLTKDYNSTKEKIDRASSSYHKTQLEQKSLNRKLQDSNSLSTDEYNNLTSKLEQVKWKISTCQTELKIQKFNLSLLQQDLILEADMRSTFIRFQETVKEMLQGLNSKIEMKKETRRKLEKEIVLLKANNRKQQDLTKDGRLSGDVAAEKEEDNNGRNNQSDDADDDADDNDDDDNDYYYNDDDEEEEEDNEDCGDDEDDDVGDDIGDGEDSDYLDSESDVFVQISERLSEPRTFEHFNQNVYFYTNSAKSLKQNHKREVRYNDNVTVSKIPNDSDIFITTQHRNLENLSSYLNSKSHSSNSIQRKSRIPRLKVQ</sequence>
<evidence type="ECO:0000256" key="2">
    <source>
        <dbReference type="SAM" id="MobiDB-lite"/>
    </source>
</evidence>
<keyword evidence="1" id="KW-0175">Coiled coil</keyword>
<gene>
    <name evidence="3" type="ORF">OCBIM_22004756mg</name>
</gene>
<feature type="region of interest" description="Disordered" evidence="2">
    <location>
        <begin position="429"/>
        <end position="511"/>
    </location>
</feature>
<feature type="compositionally biased region" description="Low complexity" evidence="2">
    <location>
        <begin position="586"/>
        <end position="596"/>
    </location>
</feature>
<feature type="compositionally biased region" description="Basic residues" evidence="2">
    <location>
        <begin position="599"/>
        <end position="609"/>
    </location>
</feature>
<dbReference type="OrthoDB" id="9949627at2759"/>
<dbReference type="EMBL" id="KQ417205">
    <property type="protein sequence ID" value="KOF93286.1"/>
    <property type="molecule type" value="Genomic_DNA"/>
</dbReference>
<evidence type="ECO:0000256" key="1">
    <source>
        <dbReference type="SAM" id="Coils"/>
    </source>
</evidence>
<reference evidence="3" key="1">
    <citation type="submission" date="2015-07" db="EMBL/GenBank/DDBJ databases">
        <title>MeaNS - Measles Nucleotide Surveillance Program.</title>
        <authorList>
            <person name="Tran T."/>
            <person name="Druce J."/>
        </authorList>
    </citation>
    <scope>NUCLEOTIDE SEQUENCE</scope>
    <source>
        <strain evidence="3">UCB-OBI-ISO-001</strain>
        <tissue evidence="3">Gonad</tissue>
    </source>
</reference>
<evidence type="ECO:0008006" key="4">
    <source>
        <dbReference type="Google" id="ProtNLM"/>
    </source>
</evidence>
<feature type="compositionally biased region" description="Basic and acidic residues" evidence="2">
    <location>
        <begin position="429"/>
        <end position="449"/>
    </location>
</feature>
<feature type="coiled-coil region" evidence="1">
    <location>
        <begin position="44"/>
        <end position="71"/>
    </location>
</feature>
<feature type="region of interest" description="Disordered" evidence="2">
    <location>
        <begin position="586"/>
        <end position="609"/>
    </location>
</feature>
<evidence type="ECO:0000313" key="3">
    <source>
        <dbReference type="EMBL" id="KOF93286.1"/>
    </source>
</evidence>
<name>A0A0L8HVR3_OCTBM</name>
<accession>A0A0L8HVR3</accession>
<feature type="compositionally biased region" description="Acidic residues" evidence="2">
    <location>
        <begin position="456"/>
        <end position="511"/>
    </location>
</feature>
<feature type="coiled-coil region" evidence="1">
    <location>
        <begin position="263"/>
        <end position="290"/>
    </location>
</feature>